<dbReference type="EMBL" id="JBHYPX010000019">
    <property type="protein sequence ID" value="MFE1352688.1"/>
    <property type="molecule type" value="Genomic_DNA"/>
</dbReference>
<protein>
    <submittedName>
        <fullName evidence="4">DUF5667 domain-containing protein</fullName>
    </submittedName>
</protein>
<evidence type="ECO:0000313" key="5">
    <source>
        <dbReference type="Proteomes" id="UP001599542"/>
    </source>
</evidence>
<feature type="region of interest" description="Disordered" evidence="1">
    <location>
        <begin position="268"/>
        <end position="401"/>
    </location>
</feature>
<keyword evidence="2" id="KW-0472">Membrane</keyword>
<keyword evidence="2" id="KW-1133">Transmembrane helix</keyword>
<comment type="caution">
    <text evidence="4">The sequence shown here is derived from an EMBL/GenBank/DDBJ whole genome shotgun (WGS) entry which is preliminary data.</text>
</comment>
<evidence type="ECO:0000256" key="2">
    <source>
        <dbReference type="SAM" id="Phobius"/>
    </source>
</evidence>
<gene>
    <name evidence="4" type="ORF">ACFW6T_11935</name>
</gene>
<proteinExistence type="predicted"/>
<feature type="compositionally biased region" description="Low complexity" evidence="1">
    <location>
        <begin position="351"/>
        <end position="401"/>
    </location>
</feature>
<dbReference type="Proteomes" id="UP001599542">
    <property type="component" value="Unassembled WGS sequence"/>
</dbReference>
<reference evidence="4 5" key="1">
    <citation type="submission" date="2024-09" db="EMBL/GenBank/DDBJ databases">
        <title>The Natural Products Discovery Center: Release of the First 8490 Sequenced Strains for Exploring Actinobacteria Biosynthetic Diversity.</title>
        <authorList>
            <person name="Kalkreuter E."/>
            <person name="Kautsar S.A."/>
            <person name="Yang D."/>
            <person name="Bader C.D."/>
            <person name="Teijaro C.N."/>
            <person name="Fluegel L."/>
            <person name="Davis C.M."/>
            <person name="Simpson J.R."/>
            <person name="Lauterbach L."/>
            <person name="Steele A.D."/>
            <person name="Gui C."/>
            <person name="Meng S."/>
            <person name="Li G."/>
            <person name="Viehrig K."/>
            <person name="Ye F."/>
            <person name="Su P."/>
            <person name="Kiefer A.F."/>
            <person name="Nichols A."/>
            <person name="Cepeda A.J."/>
            <person name="Yan W."/>
            <person name="Fan B."/>
            <person name="Jiang Y."/>
            <person name="Adhikari A."/>
            <person name="Zheng C.-J."/>
            <person name="Schuster L."/>
            <person name="Cowan T.M."/>
            <person name="Smanski M.J."/>
            <person name="Chevrette M.G."/>
            <person name="De Carvalho L.P.S."/>
            <person name="Shen B."/>
        </authorList>
    </citation>
    <scope>NUCLEOTIDE SEQUENCE [LARGE SCALE GENOMIC DNA]</scope>
    <source>
        <strain evidence="4 5">NPDC058753</strain>
    </source>
</reference>
<dbReference type="InterPro" id="IPR043725">
    <property type="entry name" value="DUF5667"/>
</dbReference>
<dbReference type="RefSeq" id="WP_380323513.1">
    <property type="nucleotide sequence ID" value="NZ_JBHYPW010000021.1"/>
</dbReference>
<evidence type="ECO:0000313" key="4">
    <source>
        <dbReference type="EMBL" id="MFE1352688.1"/>
    </source>
</evidence>
<feature type="compositionally biased region" description="Gly residues" evidence="1">
    <location>
        <begin position="272"/>
        <end position="297"/>
    </location>
</feature>
<dbReference type="Pfam" id="PF18915">
    <property type="entry name" value="DUF5667"/>
    <property type="match status" value="1"/>
</dbReference>
<feature type="compositionally biased region" description="Low complexity" evidence="1">
    <location>
        <begin position="318"/>
        <end position="335"/>
    </location>
</feature>
<evidence type="ECO:0000256" key="1">
    <source>
        <dbReference type="SAM" id="MobiDB-lite"/>
    </source>
</evidence>
<keyword evidence="5" id="KW-1185">Reference proteome</keyword>
<sequence length="401" mass="40102">MTANVLEHRRAKSFAEALEAHQSDHRSSGSHRAGSAAMTELLAMADALGAVPAPELAAETRMVQRAQLMAAFEQEWAGGAPTAVLPAQRSRRLRGTRWGRRLAIGGLVAGVAVGSLAGAAAASTNALPGDALYGMKRGLEGLRLDWADDDTERGALLLQQASTRLDEAQTLLDRANGPASLSPATVDQVRRALDDMHAEALRGRDLLRAVYRTNGSLTPMRQLAGFAGEDQRWTALQSKLPSGLSTQASKVDQLFDDISEDVAPLRLEQLPGQGGSDGSGAATGGSGGASGGPGTGTGQQPLLPGTGGSGGASGGHDPATAPTARSTPTPTAPTAGGLGDLLGGLTGTGTGATPSATGSAAPAAGTTPAPSGSPAAPPADTGQGITIPPLIPGLLPGLTLN</sequence>
<feature type="compositionally biased region" description="Gly residues" evidence="1">
    <location>
        <begin position="336"/>
        <end position="350"/>
    </location>
</feature>
<keyword evidence="2" id="KW-0812">Transmembrane</keyword>
<evidence type="ECO:0000259" key="3">
    <source>
        <dbReference type="Pfam" id="PF18915"/>
    </source>
</evidence>
<name>A0ABW6GIY8_9ACTN</name>
<feature type="transmembrane region" description="Helical" evidence="2">
    <location>
        <begin position="102"/>
        <end position="122"/>
    </location>
</feature>
<accession>A0ABW6GIY8</accession>
<feature type="compositionally biased region" description="Gly residues" evidence="1">
    <location>
        <begin position="305"/>
        <end position="314"/>
    </location>
</feature>
<organism evidence="4 5">
    <name type="scientific">Kitasatospora phosalacinea</name>
    <dbReference type="NCBI Taxonomy" id="2065"/>
    <lineage>
        <taxon>Bacteria</taxon>
        <taxon>Bacillati</taxon>
        <taxon>Actinomycetota</taxon>
        <taxon>Actinomycetes</taxon>
        <taxon>Kitasatosporales</taxon>
        <taxon>Streptomycetaceae</taxon>
        <taxon>Kitasatospora</taxon>
    </lineage>
</organism>
<feature type="domain" description="DUF5667" evidence="3">
    <location>
        <begin position="126"/>
        <end position="177"/>
    </location>
</feature>